<proteinExistence type="predicted"/>
<dbReference type="Proteomes" id="UP000679725">
    <property type="component" value="Unassembled WGS sequence"/>
</dbReference>
<evidence type="ECO:0000313" key="2">
    <source>
        <dbReference type="Proteomes" id="UP000679725"/>
    </source>
</evidence>
<protein>
    <submittedName>
        <fullName evidence="1">Uncharacterized protein</fullName>
    </submittedName>
</protein>
<name>A0ABM8UNT2_9BACT</name>
<keyword evidence="2" id="KW-1185">Reference proteome</keyword>
<comment type="caution">
    <text evidence="1">The sequence shown here is derived from an EMBL/GenBank/DDBJ whole genome shotgun (WGS) entry which is preliminary data.</text>
</comment>
<sequence>MFLKISTSTRSASARSRRLNAPHYGRPILFASTTLLVFGAFMLSRSVKCSERPVNREQAIHATAARWCYDPMSRKLVSKPVPLVETSCLIQIRISRMVEKIAKRNAPGSGTASL</sequence>
<evidence type="ECO:0000313" key="1">
    <source>
        <dbReference type="EMBL" id="CAG5069080.1"/>
    </source>
</evidence>
<dbReference type="EMBL" id="CAJRAU010000002">
    <property type="protein sequence ID" value="CAG5069080.1"/>
    <property type="molecule type" value="Genomic_DNA"/>
</dbReference>
<accession>A0ABM8UNT2</accession>
<reference evidence="1 2" key="1">
    <citation type="submission" date="2021-04" db="EMBL/GenBank/DDBJ databases">
        <authorList>
            <person name="Rodrigo-Torres L."/>
            <person name="Arahal R. D."/>
            <person name="Lucena T."/>
        </authorList>
    </citation>
    <scope>NUCLEOTIDE SEQUENCE [LARGE SCALE GENOMIC DNA]</scope>
    <source>
        <strain evidence="1 2">CECT 9623</strain>
    </source>
</reference>
<gene>
    <name evidence="1" type="ORF">DYBT9623_01815</name>
</gene>
<organism evidence="1 2">
    <name type="scientific">Dyadobacter linearis</name>
    <dbReference type="NCBI Taxonomy" id="2823330"/>
    <lineage>
        <taxon>Bacteria</taxon>
        <taxon>Pseudomonadati</taxon>
        <taxon>Bacteroidota</taxon>
        <taxon>Cytophagia</taxon>
        <taxon>Cytophagales</taxon>
        <taxon>Spirosomataceae</taxon>
        <taxon>Dyadobacter</taxon>
    </lineage>
</organism>